<dbReference type="InterPro" id="IPR036047">
    <property type="entry name" value="F-box-like_dom_sf"/>
</dbReference>
<evidence type="ECO:0000313" key="2">
    <source>
        <dbReference type="EMBL" id="PRQ26568.1"/>
    </source>
</evidence>
<reference evidence="2 3" key="1">
    <citation type="journal article" date="2018" name="Nat. Genet.">
        <title>The Rosa genome provides new insights in the design of modern roses.</title>
        <authorList>
            <person name="Bendahmane M."/>
        </authorList>
    </citation>
    <scope>NUCLEOTIDE SEQUENCE [LARGE SCALE GENOMIC DNA]</scope>
    <source>
        <strain evidence="3">cv. Old Blush</strain>
    </source>
</reference>
<dbReference type="AlphaFoldDB" id="A0A2P6PXA4"/>
<dbReference type="PANTHER" id="PTHR31639">
    <property type="entry name" value="F-BOX PROTEIN-LIKE"/>
    <property type="match status" value="1"/>
</dbReference>
<organism evidence="2 3">
    <name type="scientific">Rosa chinensis</name>
    <name type="common">China rose</name>
    <dbReference type="NCBI Taxonomy" id="74649"/>
    <lineage>
        <taxon>Eukaryota</taxon>
        <taxon>Viridiplantae</taxon>
        <taxon>Streptophyta</taxon>
        <taxon>Embryophyta</taxon>
        <taxon>Tracheophyta</taxon>
        <taxon>Spermatophyta</taxon>
        <taxon>Magnoliopsida</taxon>
        <taxon>eudicotyledons</taxon>
        <taxon>Gunneridae</taxon>
        <taxon>Pentapetalae</taxon>
        <taxon>rosids</taxon>
        <taxon>fabids</taxon>
        <taxon>Rosales</taxon>
        <taxon>Rosaceae</taxon>
        <taxon>Rosoideae</taxon>
        <taxon>Rosoideae incertae sedis</taxon>
        <taxon>Rosa</taxon>
    </lineage>
</organism>
<feature type="domain" description="F-box" evidence="1">
    <location>
        <begin position="8"/>
        <end position="43"/>
    </location>
</feature>
<dbReference type="Proteomes" id="UP000238479">
    <property type="component" value="Chromosome 6"/>
</dbReference>
<dbReference type="Gramene" id="PRQ26568">
    <property type="protein sequence ID" value="PRQ26568"/>
    <property type="gene ID" value="RchiOBHm_Chr6g0296011"/>
</dbReference>
<protein>
    <submittedName>
        <fullName evidence="2">Putative F-box domain-containing protein</fullName>
    </submittedName>
</protein>
<dbReference type="InterPro" id="IPR001810">
    <property type="entry name" value="F-box_dom"/>
</dbReference>
<proteinExistence type="predicted"/>
<dbReference type="Pfam" id="PF00646">
    <property type="entry name" value="F-box"/>
    <property type="match status" value="1"/>
</dbReference>
<gene>
    <name evidence="2" type="ORF">RchiOBHm_Chr6g0296011</name>
</gene>
<dbReference type="PANTHER" id="PTHR31639:SF93">
    <property type="entry name" value="F-BOX_FBD_LRR PROTEIN"/>
    <property type="match status" value="1"/>
</dbReference>
<dbReference type="EMBL" id="PDCK01000044">
    <property type="protein sequence ID" value="PRQ26568.1"/>
    <property type="molecule type" value="Genomic_DNA"/>
</dbReference>
<evidence type="ECO:0000259" key="1">
    <source>
        <dbReference type="Pfam" id="PF00646"/>
    </source>
</evidence>
<keyword evidence="3" id="KW-1185">Reference proteome</keyword>
<evidence type="ECO:0000313" key="3">
    <source>
        <dbReference type="Proteomes" id="UP000238479"/>
    </source>
</evidence>
<name>A0A2P6PXA4_ROSCH</name>
<dbReference type="SUPFAM" id="SSF81383">
    <property type="entry name" value="F-box domain"/>
    <property type="match status" value="1"/>
</dbReference>
<accession>A0A2P6PXA4</accession>
<comment type="caution">
    <text evidence="2">The sequence shown here is derived from an EMBL/GenBank/DDBJ whole genome shotgun (WGS) entry which is preliminary data.</text>
</comment>
<sequence>MEMELDRISNLPSDKCDVIDKILSHLPLRDVARTCVLSSKWRFKLSQGCKHLRDIDRWILHLSRYSLKQFVVDLWEGQPMPRYKMPSCMFSCQDIIHLKLRNFPLKPRLHSKGSGV</sequence>